<dbReference type="EMBL" id="CP073721">
    <property type="protein sequence ID" value="UWZ36795.1"/>
    <property type="molecule type" value="Genomic_DNA"/>
</dbReference>
<proteinExistence type="predicted"/>
<evidence type="ECO:0000313" key="2">
    <source>
        <dbReference type="Proteomes" id="UP001058271"/>
    </source>
</evidence>
<reference evidence="1" key="1">
    <citation type="submission" date="2021-04" db="EMBL/GenBank/DDBJ databases">
        <title>Biosynthetic gene clusters of Dactylosporangioum roseum.</title>
        <authorList>
            <person name="Hartkoorn R.C."/>
            <person name="Beaudoing E."/>
            <person name="Hot D."/>
            <person name="Moureu S."/>
        </authorList>
    </citation>
    <scope>NUCLEOTIDE SEQUENCE</scope>
    <source>
        <strain evidence="1">NRRL B-16295</strain>
    </source>
</reference>
<gene>
    <name evidence="1" type="ORF">Drose_00080</name>
</gene>
<organism evidence="1 2">
    <name type="scientific">Dactylosporangium roseum</name>
    <dbReference type="NCBI Taxonomy" id="47989"/>
    <lineage>
        <taxon>Bacteria</taxon>
        <taxon>Bacillati</taxon>
        <taxon>Actinomycetota</taxon>
        <taxon>Actinomycetes</taxon>
        <taxon>Micromonosporales</taxon>
        <taxon>Micromonosporaceae</taxon>
        <taxon>Dactylosporangium</taxon>
    </lineage>
</organism>
<keyword evidence="2" id="KW-1185">Reference proteome</keyword>
<dbReference type="Proteomes" id="UP001058271">
    <property type="component" value="Chromosome"/>
</dbReference>
<protein>
    <submittedName>
        <fullName evidence="1">Uncharacterized protein</fullName>
    </submittedName>
</protein>
<sequence length="62" mass="6655">MITAGVAAHADRRPIGTWRAETGTGRAVVHEGRVGGRISLRRITPTEGSAKVSYRMLPPSLE</sequence>
<accession>A0ABY5Z6Z8</accession>
<evidence type="ECO:0000313" key="1">
    <source>
        <dbReference type="EMBL" id="UWZ36795.1"/>
    </source>
</evidence>
<name>A0ABY5Z6Z8_9ACTN</name>
<dbReference type="RefSeq" id="WP_260726141.1">
    <property type="nucleotide sequence ID" value="NZ_BAAABS010000053.1"/>
</dbReference>